<name>A0AA97A2W3_9EURY</name>
<proteinExistence type="predicted"/>
<evidence type="ECO:0000313" key="1">
    <source>
        <dbReference type="EMBL" id="WNY24458.1"/>
    </source>
</evidence>
<keyword evidence="2" id="KW-1185">Reference proteome</keyword>
<dbReference type="EMBL" id="CP131059">
    <property type="protein sequence ID" value="WNY24458.1"/>
    <property type="molecule type" value="Genomic_DNA"/>
</dbReference>
<dbReference type="KEGG" id="mehf:MmiHf6_17980"/>
<dbReference type="AlphaFoldDB" id="A0AA97A2W3"/>
<gene>
    <name evidence="1" type="ORF">MmiHf6_17980</name>
</gene>
<sequence>MADSSHAKIKTKKQSDFSAVSGSCKMLSYPCLLLSAPNRSANLQLSFSVAAVNQVCVSAYICSFYGNPFAFANVLPLPSGLRCRRYLRVCAAAATFGFALPLLPSGLRCCCRQPSPPRTRSNPPSRASRSAFQKKHENNLPIFNEYFQIEVSVSSLFSEIRRCLSKNQITNKADKIPTTAPAIISDG</sequence>
<organism evidence="1 2">
    <name type="scientific">Methanimicrococcus hongohii</name>
    <dbReference type="NCBI Taxonomy" id="3028295"/>
    <lineage>
        <taxon>Archaea</taxon>
        <taxon>Methanobacteriati</taxon>
        <taxon>Methanobacteriota</taxon>
        <taxon>Stenosarchaea group</taxon>
        <taxon>Methanomicrobia</taxon>
        <taxon>Methanosarcinales</taxon>
        <taxon>Methanosarcinaceae</taxon>
        <taxon>Methanimicrococcus</taxon>
    </lineage>
</organism>
<protein>
    <submittedName>
        <fullName evidence="1">Uncharacterized protein</fullName>
    </submittedName>
</protein>
<evidence type="ECO:0000313" key="2">
    <source>
        <dbReference type="Proteomes" id="UP001302978"/>
    </source>
</evidence>
<dbReference type="Proteomes" id="UP001302978">
    <property type="component" value="Chromosome"/>
</dbReference>
<accession>A0AA97A2W3</accession>
<reference evidence="1 2" key="1">
    <citation type="submission" date="2023-07" db="EMBL/GenBank/DDBJ databases">
        <title>Closed genoem sequence of Methanomicrococcus sp. Hf6.</title>
        <authorList>
            <person name="Poehlein A."/>
            <person name="Protasov E."/>
            <person name="Platt K."/>
            <person name="Reeh H."/>
            <person name="Daniel R."/>
            <person name="Brune A."/>
        </authorList>
    </citation>
    <scope>NUCLEOTIDE SEQUENCE [LARGE SCALE GENOMIC DNA]</scope>
    <source>
        <strain evidence="1 2">Hf6</strain>
    </source>
</reference>